<sequence>MKINKDINPCAYFLDLDGTFFDQPDANYPASDFNISVAKKINNYKPVIVSTGRKNNKFLRELMKKINAPFTICSVGAQIIDNKGKTVWKATIGADDKQKIMSEFQKLGLFIFVNDTEYLYCSSNNNPLFIRSWASQIPRLNYDKIPYEEEVFKYLVFGLERDVMALQLEKWRNKYPSLSFHLVSKGYSIEITHKSATKGKAAQYICKLLGLDIKTAMHIGDSGNDVTAKPEIGYLMAVANSMDEIKRIADFVSNHDYKNGGVGKIMSEIEHLENQ</sequence>
<organism evidence="1 2">
    <name type="scientific">Mycoplasma zalophidermidis</name>
    <dbReference type="NCBI Taxonomy" id="398174"/>
    <lineage>
        <taxon>Bacteria</taxon>
        <taxon>Bacillati</taxon>
        <taxon>Mycoplasmatota</taxon>
        <taxon>Mollicutes</taxon>
        <taxon>Mycoplasmataceae</taxon>
        <taxon>Mycoplasma</taxon>
    </lineage>
</organism>
<name>A0ABS6DRK4_9MOLU</name>
<reference evidence="1" key="1">
    <citation type="submission" date="2021-06" db="EMBL/GenBank/DDBJ databases">
        <title>Novel Mycoplasma species detected in California sea lions (Zalophus californianus) from the USA.</title>
        <authorList>
            <person name="Volokhov D.V."/>
            <person name="Furtak V.A."/>
            <person name="Zagorodnyaya T.A."/>
        </authorList>
    </citation>
    <scope>NUCLEOTIDE SEQUENCE [LARGE SCALE GENOMIC DNA]</scope>
    <source>
        <strain evidence="1">CSL 4779</strain>
    </source>
</reference>
<evidence type="ECO:0000313" key="2">
    <source>
        <dbReference type="Proteomes" id="UP000812267"/>
    </source>
</evidence>
<dbReference type="PANTHER" id="PTHR10000:SF8">
    <property type="entry name" value="HAD SUPERFAMILY HYDROLASE-LIKE, TYPE 3"/>
    <property type="match status" value="1"/>
</dbReference>
<keyword evidence="2" id="KW-1185">Reference proteome</keyword>
<dbReference type="Pfam" id="PF08282">
    <property type="entry name" value="Hydrolase_3"/>
    <property type="match status" value="1"/>
</dbReference>
<dbReference type="PANTHER" id="PTHR10000">
    <property type="entry name" value="PHOSPHOSERINE PHOSPHATASE"/>
    <property type="match status" value="1"/>
</dbReference>
<comment type="caution">
    <text evidence="1">The sequence shown here is derived from an EMBL/GenBank/DDBJ whole genome shotgun (WGS) entry which is preliminary data.</text>
</comment>
<dbReference type="GO" id="GO:0016787">
    <property type="term" value="F:hydrolase activity"/>
    <property type="evidence" value="ECO:0007669"/>
    <property type="project" value="UniProtKB-KW"/>
</dbReference>
<proteinExistence type="predicted"/>
<keyword evidence="1" id="KW-0378">Hydrolase</keyword>
<gene>
    <name evidence="1" type="ORF">KQ878_01945</name>
</gene>
<evidence type="ECO:0000313" key="1">
    <source>
        <dbReference type="EMBL" id="MBU4693643.1"/>
    </source>
</evidence>
<dbReference type="EMBL" id="JAHMHK010000002">
    <property type="protein sequence ID" value="MBU4693643.1"/>
    <property type="molecule type" value="Genomic_DNA"/>
</dbReference>
<protein>
    <submittedName>
        <fullName evidence="1">HAD family hydrolase</fullName>
    </submittedName>
</protein>
<dbReference type="RefSeq" id="WP_216505538.1">
    <property type="nucleotide sequence ID" value="NZ_JAHMHJ010000003.1"/>
</dbReference>
<dbReference type="Proteomes" id="UP000812267">
    <property type="component" value="Unassembled WGS sequence"/>
</dbReference>
<accession>A0ABS6DRK4</accession>